<evidence type="ECO:0000313" key="2">
    <source>
        <dbReference type="Proteomes" id="UP001056120"/>
    </source>
</evidence>
<gene>
    <name evidence="1" type="ORF">L1987_53315</name>
</gene>
<keyword evidence="2" id="KW-1185">Reference proteome</keyword>
<proteinExistence type="predicted"/>
<accession>A0ACB9EWC8</accession>
<name>A0ACB9EWC8_9ASTR</name>
<reference evidence="2" key="1">
    <citation type="journal article" date="2022" name="Mol. Ecol. Resour.">
        <title>The genomes of chicory, endive, great burdock and yacon provide insights into Asteraceae palaeo-polyploidization history and plant inulin production.</title>
        <authorList>
            <person name="Fan W."/>
            <person name="Wang S."/>
            <person name="Wang H."/>
            <person name="Wang A."/>
            <person name="Jiang F."/>
            <person name="Liu H."/>
            <person name="Zhao H."/>
            <person name="Xu D."/>
            <person name="Zhang Y."/>
        </authorList>
    </citation>
    <scope>NUCLEOTIDE SEQUENCE [LARGE SCALE GENOMIC DNA]</scope>
    <source>
        <strain evidence="2">cv. Yunnan</strain>
    </source>
</reference>
<evidence type="ECO:0000313" key="1">
    <source>
        <dbReference type="EMBL" id="KAI3762873.1"/>
    </source>
</evidence>
<sequence length="116" mass="12859">MGFTRYRPRAALLKLSLSFLLFLLRDPGPYLKEMGRDTPHAVVGPVLAMTHIETRRWYVRQGSDTPQTAAGPMLALPSFPTAAWGLKPLPSNRTHTQLTVKESVDSSAGPYRFCSS</sequence>
<comment type="caution">
    <text evidence="1">The sequence shown here is derived from an EMBL/GenBank/DDBJ whole genome shotgun (WGS) entry which is preliminary data.</text>
</comment>
<reference evidence="1 2" key="2">
    <citation type="journal article" date="2022" name="Mol. Ecol. Resour.">
        <title>The genomes of chicory, endive, great burdock and yacon provide insights into Asteraceae paleo-polyploidization history and plant inulin production.</title>
        <authorList>
            <person name="Fan W."/>
            <person name="Wang S."/>
            <person name="Wang H."/>
            <person name="Wang A."/>
            <person name="Jiang F."/>
            <person name="Liu H."/>
            <person name="Zhao H."/>
            <person name="Xu D."/>
            <person name="Zhang Y."/>
        </authorList>
    </citation>
    <scope>NUCLEOTIDE SEQUENCE [LARGE SCALE GENOMIC DNA]</scope>
    <source>
        <strain evidence="2">cv. Yunnan</strain>
        <tissue evidence="1">Leaves</tissue>
    </source>
</reference>
<dbReference type="Proteomes" id="UP001056120">
    <property type="component" value="Linkage Group LG17"/>
</dbReference>
<protein>
    <submittedName>
        <fullName evidence="1">Uncharacterized protein</fullName>
    </submittedName>
</protein>
<organism evidence="1 2">
    <name type="scientific">Smallanthus sonchifolius</name>
    <dbReference type="NCBI Taxonomy" id="185202"/>
    <lineage>
        <taxon>Eukaryota</taxon>
        <taxon>Viridiplantae</taxon>
        <taxon>Streptophyta</taxon>
        <taxon>Embryophyta</taxon>
        <taxon>Tracheophyta</taxon>
        <taxon>Spermatophyta</taxon>
        <taxon>Magnoliopsida</taxon>
        <taxon>eudicotyledons</taxon>
        <taxon>Gunneridae</taxon>
        <taxon>Pentapetalae</taxon>
        <taxon>asterids</taxon>
        <taxon>campanulids</taxon>
        <taxon>Asterales</taxon>
        <taxon>Asteraceae</taxon>
        <taxon>Asteroideae</taxon>
        <taxon>Heliantheae alliance</taxon>
        <taxon>Millerieae</taxon>
        <taxon>Smallanthus</taxon>
    </lineage>
</organism>
<dbReference type="EMBL" id="CM042034">
    <property type="protein sequence ID" value="KAI3762873.1"/>
    <property type="molecule type" value="Genomic_DNA"/>
</dbReference>